<proteinExistence type="predicted"/>
<protein>
    <submittedName>
        <fullName evidence="1">ATP-binding protein</fullName>
    </submittedName>
</protein>
<dbReference type="OrthoDB" id="531205at2"/>
<dbReference type="SUPFAM" id="SSF52540">
    <property type="entry name" value="P-loop containing nucleoside triphosphate hydrolases"/>
    <property type="match status" value="1"/>
</dbReference>
<comment type="caution">
    <text evidence="1">The sequence shown here is derived from an EMBL/GenBank/DDBJ whole genome shotgun (WGS) entry which is preliminary data.</text>
</comment>
<dbReference type="GO" id="GO:0005524">
    <property type="term" value="F:ATP binding"/>
    <property type="evidence" value="ECO:0007669"/>
    <property type="project" value="UniProtKB-KW"/>
</dbReference>
<organism evidence="1 2">
    <name type="scientific">Vineibacter terrae</name>
    <dbReference type="NCBI Taxonomy" id="2586908"/>
    <lineage>
        <taxon>Bacteria</taxon>
        <taxon>Pseudomonadati</taxon>
        <taxon>Pseudomonadota</taxon>
        <taxon>Alphaproteobacteria</taxon>
        <taxon>Hyphomicrobiales</taxon>
        <taxon>Vineibacter</taxon>
    </lineage>
</organism>
<gene>
    <name evidence="1" type="ORF">FHP25_33870</name>
</gene>
<reference evidence="1 2" key="1">
    <citation type="submission" date="2019-06" db="EMBL/GenBank/DDBJ databases">
        <title>New taxonomy in bacterial strain CC-CFT640, isolated from vineyard.</title>
        <authorList>
            <person name="Lin S.-Y."/>
            <person name="Tsai C.-F."/>
            <person name="Young C.-C."/>
        </authorList>
    </citation>
    <scope>NUCLEOTIDE SEQUENCE [LARGE SCALE GENOMIC DNA]</scope>
    <source>
        <strain evidence="1 2">CC-CFT640</strain>
    </source>
</reference>
<keyword evidence="1" id="KW-0067">ATP-binding</keyword>
<keyword evidence="1" id="KW-0547">Nucleotide-binding</keyword>
<keyword evidence="2" id="KW-1185">Reference proteome</keyword>
<dbReference type="EMBL" id="VDUZ01000056">
    <property type="protein sequence ID" value="TXL70642.1"/>
    <property type="molecule type" value="Genomic_DNA"/>
</dbReference>
<accession>A0A5C8PA42</accession>
<dbReference type="AlphaFoldDB" id="A0A5C8PA42"/>
<dbReference type="InterPro" id="IPR027417">
    <property type="entry name" value="P-loop_NTPase"/>
</dbReference>
<evidence type="ECO:0000313" key="1">
    <source>
        <dbReference type="EMBL" id="TXL70642.1"/>
    </source>
</evidence>
<evidence type="ECO:0000313" key="2">
    <source>
        <dbReference type="Proteomes" id="UP000321638"/>
    </source>
</evidence>
<dbReference type="RefSeq" id="WP_147851436.1">
    <property type="nucleotide sequence ID" value="NZ_VDUZ01000056.1"/>
</dbReference>
<dbReference type="Pfam" id="PF13671">
    <property type="entry name" value="AAA_33"/>
    <property type="match status" value="1"/>
</dbReference>
<name>A0A5C8PA42_9HYPH</name>
<dbReference type="Gene3D" id="3.40.50.300">
    <property type="entry name" value="P-loop containing nucleotide triphosphate hydrolases"/>
    <property type="match status" value="1"/>
</dbReference>
<sequence>MATLHFICGKAGAGKTTLARELGRTLPAVVMCEDEWIATLGLETRSLEDFVKASSKWRSLVGPLAIQLLRLGVSVVFDFAGNTVKSRQWARGVFEAAEADHVLHVIEATDAQCLANIHRRNDEKPSGIYWGYVSDETFHGVTAYFALPQPEEGFRIVAHARP</sequence>
<dbReference type="Proteomes" id="UP000321638">
    <property type="component" value="Unassembled WGS sequence"/>
</dbReference>